<keyword evidence="4" id="KW-1185">Reference proteome</keyword>
<dbReference type="Proteomes" id="UP000786811">
    <property type="component" value="Unassembled WGS sequence"/>
</dbReference>
<dbReference type="AlphaFoldDB" id="A0A8J2HPK1"/>
<dbReference type="EMBL" id="CAJNRD030001124">
    <property type="protein sequence ID" value="CAG5108854.1"/>
    <property type="molecule type" value="Genomic_DNA"/>
</dbReference>
<evidence type="ECO:0000313" key="4">
    <source>
        <dbReference type="Proteomes" id="UP000786811"/>
    </source>
</evidence>
<comment type="caution">
    <text evidence="3">The sequence shown here is derived from an EMBL/GenBank/DDBJ whole genome shotgun (WGS) entry which is preliminary data.</text>
</comment>
<gene>
    <name evidence="3" type="ORF">HICCMSTLAB_LOCUS13490</name>
</gene>
<evidence type="ECO:0000256" key="1">
    <source>
        <dbReference type="SAM" id="MobiDB-lite"/>
    </source>
</evidence>
<proteinExistence type="predicted"/>
<dbReference type="OrthoDB" id="7611138at2759"/>
<name>A0A8J2HPK1_COTCN</name>
<evidence type="ECO:0000313" key="3">
    <source>
        <dbReference type="EMBL" id="CAG5108854.1"/>
    </source>
</evidence>
<organism evidence="3 4">
    <name type="scientific">Cotesia congregata</name>
    <name type="common">Parasitoid wasp</name>
    <name type="synonym">Apanteles congregatus</name>
    <dbReference type="NCBI Taxonomy" id="51543"/>
    <lineage>
        <taxon>Eukaryota</taxon>
        <taxon>Metazoa</taxon>
        <taxon>Ecdysozoa</taxon>
        <taxon>Arthropoda</taxon>
        <taxon>Hexapoda</taxon>
        <taxon>Insecta</taxon>
        <taxon>Pterygota</taxon>
        <taxon>Neoptera</taxon>
        <taxon>Endopterygota</taxon>
        <taxon>Hymenoptera</taxon>
        <taxon>Apocrita</taxon>
        <taxon>Ichneumonoidea</taxon>
        <taxon>Braconidae</taxon>
        <taxon>Microgastrinae</taxon>
        <taxon>Cotesia</taxon>
    </lineage>
</organism>
<evidence type="ECO:0000256" key="2">
    <source>
        <dbReference type="SAM" id="SignalP"/>
    </source>
</evidence>
<sequence>MNLHREILVFTLILTIFALIQFAQSNLCHCSHCDDDTKLLDTKENNLAENGDDNDNNDRNETDGMDDEDETTMDYQLLLKEDFDGDGILTICARDRDHEDRSFPSICHMLCHNACTEFNSKENKENNGTYDVMAYRTNYYKLHDGPCRRYYT</sequence>
<feature type="signal peptide" evidence="2">
    <location>
        <begin position="1"/>
        <end position="25"/>
    </location>
</feature>
<feature type="chain" id="PRO_5035256369" evidence="2">
    <location>
        <begin position="26"/>
        <end position="152"/>
    </location>
</feature>
<keyword evidence="2" id="KW-0732">Signal</keyword>
<accession>A0A8J2HPK1</accession>
<reference evidence="3" key="1">
    <citation type="submission" date="2021-04" db="EMBL/GenBank/DDBJ databases">
        <authorList>
            <person name="Chebbi M.A.C M."/>
        </authorList>
    </citation>
    <scope>NUCLEOTIDE SEQUENCE</scope>
</reference>
<feature type="region of interest" description="Disordered" evidence="1">
    <location>
        <begin position="45"/>
        <end position="69"/>
    </location>
</feature>
<protein>
    <submittedName>
        <fullName evidence="3">Uncharacterized protein</fullName>
    </submittedName>
</protein>